<dbReference type="InterPro" id="IPR000847">
    <property type="entry name" value="LysR_HTH_N"/>
</dbReference>
<dbReference type="Proteomes" id="UP001501706">
    <property type="component" value="Unassembled WGS sequence"/>
</dbReference>
<dbReference type="PRINTS" id="PR00039">
    <property type="entry name" value="HTHLYSR"/>
</dbReference>
<evidence type="ECO:0000259" key="6">
    <source>
        <dbReference type="PROSITE" id="PS50931"/>
    </source>
</evidence>
<dbReference type="PANTHER" id="PTHR30293">
    <property type="entry name" value="TRANSCRIPTIONAL REGULATORY PROTEIN NAC-RELATED"/>
    <property type="match status" value="1"/>
</dbReference>
<reference evidence="7 8" key="1">
    <citation type="journal article" date="2019" name="Int. J. Syst. Evol. Microbiol.">
        <title>The Global Catalogue of Microorganisms (GCM) 10K type strain sequencing project: providing services to taxonomists for standard genome sequencing and annotation.</title>
        <authorList>
            <consortium name="The Broad Institute Genomics Platform"/>
            <consortium name="The Broad Institute Genome Sequencing Center for Infectious Disease"/>
            <person name="Wu L."/>
            <person name="Ma J."/>
        </authorList>
    </citation>
    <scope>NUCLEOTIDE SEQUENCE [LARGE SCALE GENOMIC DNA]</scope>
    <source>
        <strain evidence="7 8">JCM 14330</strain>
    </source>
</reference>
<evidence type="ECO:0000256" key="1">
    <source>
        <dbReference type="ARBA" id="ARBA00009437"/>
    </source>
</evidence>
<accession>A0ABN1C9W2</accession>
<evidence type="ECO:0000256" key="5">
    <source>
        <dbReference type="ARBA" id="ARBA00023163"/>
    </source>
</evidence>
<feature type="domain" description="HTH lysR-type" evidence="6">
    <location>
        <begin position="1"/>
        <end position="58"/>
    </location>
</feature>
<dbReference type="PROSITE" id="PS50931">
    <property type="entry name" value="HTH_LYSR"/>
    <property type="match status" value="1"/>
</dbReference>
<dbReference type="PANTHER" id="PTHR30293:SF0">
    <property type="entry name" value="NITROGEN ASSIMILATION REGULATORY PROTEIN NAC"/>
    <property type="match status" value="1"/>
</dbReference>
<evidence type="ECO:0000313" key="8">
    <source>
        <dbReference type="Proteomes" id="UP001501706"/>
    </source>
</evidence>
<evidence type="ECO:0000256" key="4">
    <source>
        <dbReference type="ARBA" id="ARBA00023159"/>
    </source>
</evidence>
<dbReference type="RefSeq" id="WP_343927961.1">
    <property type="nucleotide sequence ID" value="NZ_BAAAEN010000014.1"/>
</dbReference>
<dbReference type="Pfam" id="PF03466">
    <property type="entry name" value="LysR_substrate"/>
    <property type="match status" value="1"/>
</dbReference>
<proteinExistence type="inferred from homology"/>
<gene>
    <name evidence="7" type="ORF">GCM10009097_35280</name>
</gene>
<organism evidence="7 8">
    <name type="scientific">Pigmentiphaga daeguensis</name>
    <dbReference type="NCBI Taxonomy" id="414049"/>
    <lineage>
        <taxon>Bacteria</taxon>
        <taxon>Pseudomonadati</taxon>
        <taxon>Pseudomonadota</taxon>
        <taxon>Betaproteobacteria</taxon>
        <taxon>Burkholderiales</taxon>
        <taxon>Alcaligenaceae</taxon>
        <taxon>Pigmentiphaga</taxon>
    </lineage>
</organism>
<dbReference type="Gene3D" id="1.10.10.10">
    <property type="entry name" value="Winged helix-like DNA-binding domain superfamily/Winged helix DNA-binding domain"/>
    <property type="match status" value="1"/>
</dbReference>
<keyword evidence="3" id="KW-0238">DNA-binding</keyword>
<comment type="caution">
    <text evidence="7">The sequence shown here is derived from an EMBL/GenBank/DDBJ whole genome shotgun (WGS) entry which is preliminary data.</text>
</comment>
<dbReference type="Pfam" id="PF00126">
    <property type="entry name" value="HTH_1"/>
    <property type="match status" value="1"/>
</dbReference>
<sequence length="301" mass="32082">MDIRHLRYFMAMAEGGSLSEASRRLHVAQPALSQRLADLEQELGVQLFVRGPSGIAVTEAGTELYARAAAIVKQLESARAAVREKAGHAQGSVSIGILKSVAPIVATQLYLAIKQELPAVTPEIVVGYSDELRQRLRASQLDIAMQVHAAHEKCAPATLLYRERLCLVGPEPLAGLHPGPIKLEQLAGIPLILSSMQPSHRMLREEAARRGVALDIVGGIEDSKALLDICATGAAATLLAESVAARRAGSAGLAHAPLDEPRLTRQVVVTLNDNVMKTGAIIAAEAILARLLRERLQATLP</sequence>
<protein>
    <submittedName>
        <fullName evidence="7">LysR substrate-binding domain-containing protein</fullName>
    </submittedName>
</protein>
<dbReference type="SUPFAM" id="SSF53850">
    <property type="entry name" value="Periplasmic binding protein-like II"/>
    <property type="match status" value="1"/>
</dbReference>
<keyword evidence="5" id="KW-0804">Transcription</keyword>
<comment type="similarity">
    <text evidence="1">Belongs to the LysR transcriptional regulatory family.</text>
</comment>
<keyword evidence="4" id="KW-0010">Activator</keyword>
<keyword evidence="8" id="KW-1185">Reference proteome</keyword>
<evidence type="ECO:0000256" key="2">
    <source>
        <dbReference type="ARBA" id="ARBA00023015"/>
    </source>
</evidence>
<dbReference type="Gene3D" id="3.40.190.290">
    <property type="match status" value="1"/>
</dbReference>
<evidence type="ECO:0000313" key="7">
    <source>
        <dbReference type="EMBL" id="GAA0514779.1"/>
    </source>
</evidence>
<dbReference type="EMBL" id="BAAAEN010000014">
    <property type="protein sequence ID" value="GAA0514779.1"/>
    <property type="molecule type" value="Genomic_DNA"/>
</dbReference>
<dbReference type="InterPro" id="IPR036390">
    <property type="entry name" value="WH_DNA-bd_sf"/>
</dbReference>
<keyword evidence="2" id="KW-0805">Transcription regulation</keyword>
<dbReference type="InterPro" id="IPR036388">
    <property type="entry name" value="WH-like_DNA-bd_sf"/>
</dbReference>
<name>A0ABN1C9W2_9BURK</name>
<dbReference type="SUPFAM" id="SSF46785">
    <property type="entry name" value="Winged helix' DNA-binding domain"/>
    <property type="match status" value="1"/>
</dbReference>
<dbReference type="InterPro" id="IPR005119">
    <property type="entry name" value="LysR_subst-bd"/>
</dbReference>
<evidence type="ECO:0000256" key="3">
    <source>
        <dbReference type="ARBA" id="ARBA00023125"/>
    </source>
</evidence>